<proteinExistence type="predicted"/>
<accession>A0A453DCF0</accession>
<reference evidence="3" key="2">
    <citation type="journal article" date="2017" name="Nat. Plants">
        <title>The Aegilops tauschii genome reveals multiple impacts of transposons.</title>
        <authorList>
            <person name="Zhao G."/>
            <person name="Zou C."/>
            <person name="Li K."/>
            <person name="Wang K."/>
            <person name="Li T."/>
            <person name="Gao L."/>
            <person name="Zhang X."/>
            <person name="Wang H."/>
            <person name="Yang Z."/>
            <person name="Liu X."/>
            <person name="Jiang W."/>
            <person name="Mao L."/>
            <person name="Kong X."/>
            <person name="Jiao Y."/>
            <person name="Jia J."/>
        </authorList>
    </citation>
    <scope>NUCLEOTIDE SEQUENCE [LARGE SCALE GENOMIC DNA]</scope>
    <source>
        <strain evidence="3">cv. AL8/78</strain>
    </source>
</reference>
<reference evidence="2" key="4">
    <citation type="submission" date="2019-03" db="UniProtKB">
        <authorList>
            <consortium name="EnsemblPlants"/>
        </authorList>
    </citation>
    <scope>IDENTIFICATION</scope>
</reference>
<dbReference type="AlphaFoldDB" id="A0A453DCF0"/>
<feature type="region of interest" description="Disordered" evidence="1">
    <location>
        <begin position="62"/>
        <end position="85"/>
    </location>
</feature>
<reference evidence="2" key="3">
    <citation type="journal article" date="2017" name="Nature">
        <title>Genome sequence of the progenitor of the wheat D genome Aegilops tauschii.</title>
        <authorList>
            <person name="Luo M.C."/>
            <person name="Gu Y.Q."/>
            <person name="Puiu D."/>
            <person name="Wang H."/>
            <person name="Twardziok S.O."/>
            <person name="Deal K.R."/>
            <person name="Huo N."/>
            <person name="Zhu T."/>
            <person name="Wang L."/>
            <person name="Wang Y."/>
            <person name="McGuire P.E."/>
            <person name="Liu S."/>
            <person name="Long H."/>
            <person name="Ramasamy R.K."/>
            <person name="Rodriguez J.C."/>
            <person name="Van S.L."/>
            <person name="Yuan L."/>
            <person name="Wang Z."/>
            <person name="Xia Z."/>
            <person name="Xiao L."/>
            <person name="Anderson O.D."/>
            <person name="Ouyang S."/>
            <person name="Liang Y."/>
            <person name="Zimin A.V."/>
            <person name="Pertea G."/>
            <person name="Qi P."/>
            <person name="Bennetzen J.L."/>
            <person name="Dai X."/>
            <person name="Dawson M.W."/>
            <person name="Muller H.G."/>
            <person name="Kugler K."/>
            <person name="Rivarola-Duarte L."/>
            <person name="Spannagl M."/>
            <person name="Mayer K.F.X."/>
            <person name="Lu F.H."/>
            <person name="Bevan M.W."/>
            <person name="Leroy P."/>
            <person name="Li P."/>
            <person name="You F.M."/>
            <person name="Sun Q."/>
            <person name="Liu Z."/>
            <person name="Lyons E."/>
            <person name="Wicker T."/>
            <person name="Salzberg S.L."/>
            <person name="Devos K.M."/>
            <person name="Dvorak J."/>
        </authorList>
    </citation>
    <scope>NUCLEOTIDE SEQUENCE [LARGE SCALE GENOMIC DNA]</scope>
    <source>
        <strain evidence="2">cv. AL8/78</strain>
    </source>
</reference>
<name>A0A453DCF0_AEGTS</name>
<dbReference type="Gramene" id="AET2Gv21187000.1">
    <property type="protein sequence ID" value="AET2Gv21187000.1"/>
    <property type="gene ID" value="AET2Gv21187000"/>
</dbReference>
<keyword evidence="3" id="KW-1185">Reference proteome</keyword>
<evidence type="ECO:0000313" key="3">
    <source>
        <dbReference type="Proteomes" id="UP000015105"/>
    </source>
</evidence>
<reference evidence="3" key="1">
    <citation type="journal article" date="2014" name="Science">
        <title>Ancient hybridizations among the ancestral genomes of bread wheat.</title>
        <authorList>
            <consortium name="International Wheat Genome Sequencing Consortium,"/>
            <person name="Marcussen T."/>
            <person name="Sandve S.R."/>
            <person name="Heier L."/>
            <person name="Spannagl M."/>
            <person name="Pfeifer M."/>
            <person name="Jakobsen K.S."/>
            <person name="Wulff B.B."/>
            <person name="Steuernagel B."/>
            <person name="Mayer K.F."/>
            <person name="Olsen O.A."/>
        </authorList>
    </citation>
    <scope>NUCLEOTIDE SEQUENCE [LARGE SCALE GENOMIC DNA]</scope>
    <source>
        <strain evidence="3">cv. AL8/78</strain>
    </source>
</reference>
<dbReference type="EnsemblPlants" id="AET2Gv21187000.1">
    <property type="protein sequence ID" value="AET2Gv21187000.1"/>
    <property type="gene ID" value="AET2Gv21187000"/>
</dbReference>
<organism evidence="2 3">
    <name type="scientific">Aegilops tauschii subsp. strangulata</name>
    <name type="common">Goatgrass</name>
    <dbReference type="NCBI Taxonomy" id="200361"/>
    <lineage>
        <taxon>Eukaryota</taxon>
        <taxon>Viridiplantae</taxon>
        <taxon>Streptophyta</taxon>
        <taxon>Embryophyta</taxon>
        <taxon>Tracheophyta</taxon>
        <taxon>Spermatophyta</taxon>
        <taxon>Magnoliopsida</taxon>
        <taxon>Liliopsida</taxon>
        <taxon>Poales</taxon>
        <taxon>Poaceae</taxon>
        <taxon>BOP clade</taxon>
        <taxon>Pooideae</taxon>
        <taxon>Triticodae</taxon>
        <taxon>Triticeae</taxon>
        <taxon>Triticinae</taxon>
        <taxon>Aegilops</taxon>
    </lineage>
</organism>
<dbReference type="Proteomes" id="UP000015105">
    <property type="component" value="Chromosome 2D"/>
</dbReference>
<feature type="compositionally biased region" description="Basic and acidic residues" evidence="1">
    <location>
        <begin position="69"/>
        <end position="85"/>
    </location>
</feature>
<protein>
    <submittedName>
        <fullName evidence="2">Uncharacterized protein</fullName>
    </submittedName>
</protein>
<evidence type="ECO:0000256" key="1">
    <source>
        <dbReference type="SAM" id="MobiDB-lite"/>
    </source>
</evidence>
<sequence>VFLPDGEKFYTFGLAAICWAIWNCRNQATFEGKKIKDSFCSNLLCVWLHVLLGRYDDWSGSGGDGAGDQDAKGQRFEHDEDMRGI</sequence>
<evidence type="ECO:0000313" key="2">
    <source>
        <dbReference type="EnsemblPlants" id="AET2Gv21187000.1"/>
    </source>
</evidence>
<reference evidence="2" key="5">
    <citation type="journal article" date="2021" name="G3 (Bethesda)">
        <title>Aegilops tauschii genome assembly Aet v5.0 features greater sequence contiguity and improved annotation.</title>
        <authorList>
            <person name="Wang L."/>
            <person name="Zhu T."/>
            <person name="Rodriguez J.C."/>
            <person name="Deal K.R."/>
            <person name="Dubcovsky J."/>
            <person name="McGuire P.E."/>
            <person name="Lux T."/>
            <person name="Spannagl M."/>
            <person name="Mayer K.F.X."/>
            <person name="Baldrich P."/>
            <person name="Meyers B.C."/>
            <person name="Huo N."/>
            <person name="Gu Y.Q."/>
            <person name="Zhou H."/>
            <person name="Devos K.M."/>
            <person name="Bennetzen J.L."/>
            <person name="Unver T."/>
            <person name="Budak H."/>
            <person name="Gulick P.J."/>
            <person name="Galiba G."/>
            <person name="Kalapos B."/>
            <person name="Nelson D.R."/>
            <person name="Li P."/>
            <person name="You F.M."/>
            <person name="Luo M.C."/>
            <person name="Dvorak J."/>
        </authorList>
    </citation>
    <scope>NUCLEOTIDE SEQUENCE [LARGE SCALE GENOMIC DNA]</scope>
    <source>
        <strain evidence="2">cv. AL8/78</strain>
    </source>
</reference>